<name>Q48B29_PSE14</name>
<dbReference type="HOGENOM" id="CLU_2289157_0_0_6"/>
<keyword evidence="2" id="KW-0614">Plasmid</keyword>
<evidence type="ECO:0000256" key="1">
    <source>
        <dbReference type="SAM" id="SignalP"/>
    </source>
</evidence>
<sequence>MKLKYLLLASFLMTGRAMAEADISEQYPGPWLEKFDQRISKTLAVNGIRGCGQYKFKEDAKQSKSYIVYCSRDGENWLAYIVWAASEKVMGPYAPDPSLN</sequence>
<dbReference type="RefSeq" id="WP_011282533.1">
    <property type="nucleotide sequence ID" value="NC_007275.1"/>
</dbReference>
<geneLocation type="plasmid" evidence="2 3">
    <name>small</name>
</geneLocation>
<feature type="chain" id="PRO_5004234518" evidence="1">
    <location>
        <begin position="20"/>
        <end position="100"/>
    </location>
</feature>
<evidence type="ECO:0000313" key="3">
    <source>
        <dbReference type="Proteomes" id="UP000000551"/>
    </source>
</evidence>
<reference evidence="2 3" key="1">
    <citation type="journal article" date="2005" name="J. Bacteriol.">
        <title>Whole-genome sequence analysis of Pseudomonas syringae pv. phaseolicola 1448A reveals divergence among pathovars in genes involved in virulence and transposition.</title>
        <authorList>
            <person name="Joardar V."/>
            <person name="Lindeberg M."/>
            <person name="Jackson R.W."/>
            <person name="Selengut J."/>
            <person name="Dodson R."/>
            <person name="Brinkac L.M."/>
            <person name="Daugherty S.C."/>
            <person name="Deboy R."/>
            <person name="Durkin A.S."/>
            <person name="Giglio M.G."/>
            <person name="Madupu R."/>
            <person name="Nelson W.C."/>
            <person name="Rosovitz M.J."/>
            <person name="Sullivan S."/>
            <person name="Crabtree J."/>
            <person name="Creasy T."/>
            <person name="Davidsen T."/>
            <person name="Haft D.H."/>
            <person name="Zafar N."/>
            <person name="Zhou L."/>
            <person name="Halpin R."/>
            <person name="Holley T."/>
            <person name="Khouri H."/>
            <person name="Feldblyum T."/>
            <person name="White O."/>
            <person name="Fraser C.M."/>
            <person name="Chatterjee A.K."/>
            <person name="Cartinhour S."/>
            <person name="Schneider D.J."/>
            <person name="Mansfield J."/>
            <person name="Collmer A."/>
            <person name="Buell C.R."/>
        </authorList>
    </citation>
    <scope>NUCLEOTIDE SEQUENCE [LARGE SCALE GENOMIC DNA]</scope>
    <source>
        <strain evidence="3">1448A / Race 6</strain>
        <plasmid evidence="2 3">small</plasmid>
    </source>
</reference>
<accession>Q48B29</accession>
<dbReference type="KEGG" id="psp:PSPPH_B0012"/>
<dbReference type="EMBL" id="CP000060">
    <property type="protein sequence ID" value="AAZ38100.1"/>
    <property type="molecule type" value="Genomic_DNA"/>
</dbReference>
<keyword evidence="1" id="KW-0732">Signal</keyword>
<dbReference type="AlphaFoldDB" id="Q48B29"/>
<protein>
    <submittedName>
        <fullName evidence="2">Uncharacterized protein</fullName>
    </submittedName>
</protein>
<gene>
    <name evidence="2" type="ordered locus">PSPPH_B0012</name>
</gene>
<organism evidence="2 3">
    <name type="scientific">Pseudomonas savastanoi pv. phaseolicola (strain 1448A / Race 6)</name>
    <name type="common">Pseudomonas syringae pv. phaseolicola (strain 1448A / Race 6)</name>
    <dbReference type="NCBI Taxonomy" id="264730"/>
    <lineage>
        <taxon>Bacteria</taxon>
        <taxon>Pseudomonadati</taxon>
        <taxon>Pseudomonadota</taxon>
        <taxon>Gammaproteobacteria</taxon>
        <taxon>Pseudomonadales</taxon>
        <taxon>Pseudomonadaceae</taxon>
        <taxon>Pseudomonas</taxon>
    </lineage>
</organism>
<evidence type="ECO:0000313" key="2">
    <source>
        <dbReference type="EMBL" id="AAZ38100.1"/>
    </source>
</evidence>
<dbReference type="Proteomes" id="UP000000551">
    <property type="component" value="Plasmid small"/>
</dbReference>
<feature type="signal peptide" evidence="1">
    <location>
        <begin position="1"/>
        <end position="19"/>
    </location>
</feature>
<proteinExistence type="predicted"/>